<evidence type="ECO:0000256" key="1">
    <source>
        <dbReference type="ARBA" id="ARBA00002550"/>
    </source>
</evidence>
<feature type="domain" description="Tetratricopeptide repeat protein 7 N-terminal" evidence="4">
    <location>
        <begin position="5"/>
        <end position="207"/>
    </location>
</feature>
<protein>
    <submittedName>
        <fullName evidence="5">GH20941</fullName>
    </submittedName>
</protein>
<organism evidence="6">
    <name type="scientific">Drosophila grimshawi</name>
    <name type="common">Hawaiian fruit fly</name>
    <name type="synonym">Idiomyia grimshawi</name>
    <dbReference type="NCBI Taxonomy" id="7222"/>
    <lineage>
        <taxon>Eukaryota</taxon>
        <taxon>Metazoa</taxon>
        <taxon>Ecdysozoa</taxon>
        <taxon>Arthropoda</taxon>
        <taxon>Hexapoda</taxon>
        <taxon>Insecta</taxon>
        <taxon>Pterygota</taxon>
        <taxon>Neoptera</taxon>
        <taxon>Endopterygota</taxon>
        <taxon>Diptera</taxon>
        <taxon>Brachycera</taxon>
        <taxon>Muscomorpha</taxon>
        <taxon>Ephydroidea</taxon>
        <taxon>Drosophilidae</taxon>
        <taxon>Drosophila</taxon>
        <taxon>Hawaiian Drosophila</taxon>
    </lineage>
</organism>
<dbReference type="GO" id="GO:0005886">
    <property type="term" value="C:plasma membrane"/>
    <property type="evidence" value="ECO:0007669"/>
    <property type="project" value="TreeGrafter"/>
</dbReference>
<evidence type="ECO:0000256" key="3">
    <source>
        <dbReference type="PROSITE-ProRule" id="PRU00339"/>
    </source>
</evidence>
<dbReference type="KEGG" id="dgr:6559928"/>
<dbReference type="Gene3D" id="1.25.40.10">
    <property type="entry name" value="Tetratricopeptide repeat domain"/>
    <property type="match status" value="3"/>
</dbReference>
<comment type="function">
    <text evidence="1">Involved in endocytosis.</text>
</comment>
<gene>
    <name evidence="5" type="primary">Dgri\GH20941</name>
    <name evidence="5" type="ORF">Dgri_GH20941</name>
</gene>
<feature type="domain" description="Tetratricopeptide repeat protein 7 N-terminal" evidence="4">
    <location>
        <begin position="235"/>
        <end position="416"/>
    </location>
</feature>
<dbReference type="PROSITE" id="PS50005">
    <property type="entry name" value="TPR"/>
    <property type="match status" value="3"/>
</dbReference>
<comment type="similarity">
    <text evidence="2">Belongs to the YPP1 family.</text>
</comment>
<dbReference type="Pfam" id="PF13428">
    <property type="entry name" value="TPR_14"/>
    <property type="match status" value="1"/>
</dbReference>
<dbReference type="InterPro" id="IPR019734">
    <property type="entry name" value="TPR_rpt"/>
</dbReference>
<dbReference type="Pfam" id="PF13181">
    <property type="entry name" value="TPR_8"/>
    <property type="match status" value="1"/>
</dbReference>
<dbReference type="FunFam" id="1.25.40.10:FF:000995">
    <property type="entry name" value="Uncharacterized protein, isoform B"/>
    <property type="match status" value="1"/>
</dbReference>
<evidence type="ECO:0000256" key="2">
    <source>
        <dbReference type="ARBA" id="ARBA00038251"/>
    </source>
</evidence>
<evidence type="ECO:0000313" key="5">
    <source>
        <dbReference type="EMBL" id="EDW00566.1"/>
    </source>
</evidence>
<dbReference type="EMBL" id="CH916367">
    <property type="protein sequence ID" value="EDW00566.1"/>
    <property type="molecule type" value="Genomic_DNA"/>
</dbReference>
<dbReference type="STRING" id="7222.B4J486"/>
<dbReference type="AlphaFoldDB" id="B4J486"/>
<feature type="repeat" description="TPR" evidence="3">
    <location>
        <begin position="788"/>
        <end position="821"/>
    </location>
</feature>
<dbReference type="GO" id="GO:0072659">
    <property type="term" value="P:protein localization to plasma membrane"/>
    <property type="evidence" value="ECO:0007669"/>
    <property type="project" value="TreeGrafter"/>
</dbReference>
<dbReference type="InParanoid" id="B4J486"/>
<dbReference type="InterPro" id="IPR011990">
    <property type="entry name" value="TPR-like_helical_dom_sf"/>
</dbReference>
<dbReference type="SMART" id="SM00028">
    <property type="entry name" value="TPR"/>
    <property type="match status" value="6"/>
</dbReference>
<evidence type="ECO:0000259" key="4">
    <source>
        <dbReference type="Pfam" id="PF19440"/>
    </source>
</evidence>
<dbReference type="SUPFAM" id="SSF48452">
    <property type="entry name" value="TPR-like"/>
    <property type="match status" value="2"/>
</dbReference>
<dbReference type="FunCoup" id="B4J486">
    <property type="interactions" value="434"/>
</dbReference>
<feature type="repeat" description="TPR" evidence="3">
    <location>
        <begin position="822"/>
        <end position="855"/>
    </location>
</feature>
<dbReference type="HOGENOM" id="CLU_010512_0_0_1"/>
<dbReference type="FunFam" id="1.25.40.10:FF:001628">
    <property type="entry name" value="Tetratricopeptide repeat protein 7B-like Protein"/>
    <property type="match status" value="1"/>
</dbReference>
<accession>B4J486</accession>
<dbReference type="InterPro" id="IPR051722">
    <property type="entry name" value="Endocytosis_PI4K-reg_protein"/>
</dbReference>
<dbReference type="InterPro" id="IPR045819">
    <property type="entry name" value="TTC7_N"/>
</dbReference>
<proteinExistence type="inferred from homology"/>
<dbReference type="GO" id="GO:0046854">
    <property type="term" value="P:phosphatidylinositol phosphate biosynthetic process"/>
    <property type="evidence" value="ECO:0007669"/>
    <property type="project" value="TreeGrafter"/>
</dbReference>
<keyword evidence="6" id="KW-1185">Reference proteome</keyword>
<dbReference type="OrthoDB" id="29013at2759"/>
<dbReference type="Proteomes" id="UP000001070">
    <property type="component" value="Unassembled WGS sequence"/>
</dbReference>
<dbReference type="Pfam" id="PF19440">
    <property type="entry name" value="TTC7_N"/>
    <property type="match status" value="2"/>
</dbReference>
<feature type="repeat" description="TPR" evidence="3">
    <location>
        <begin position="754"/>
        <end position="787"/>
    </location>
</feature>
<evidence type="ECO:0000313" key="6">
    <source>
        <dbReference type="Proteomes" id="UP000001070"/>
    </source>
</evidence>
<dbReference type="PANTHER" id="PTHR23083">
    <property type="entry name" value="TETRATRICOPEPTIDE REPEAT PROTEIN, TPR"/>
    <property type="match status" value="1"/>
</dbReference>
<reference evidence="5 6" key="1">
    <citation type="journal article" date="2007" name="Nature">
        <title>Evolution of genes and genomes on the Drosophila phylogeny.</title>
        <authorList>
            <consortium name="Drosophila 12 Genomes Consortium"/>
            <person name="Clark A.G."/>
            <person name="Eisen M.B."/>
            <person name="Smith D.R."/>
            <person name="Bergman C.M."/>
            <person name="Oliver B."/>
            <person name="Markow T.A."/>
            <person name="Kaufman T.C."/>
            <person name="Kellis M."/>
            <person name="Gelbart W."/>
            <person name="Iyer V.N."/>
            <person name="Pollard D.A."/>
            <person name="Sackton T.B."/>
            <person name="Larracuente A.M."/>
            <person name="Singh N.D."/>
            <person name="Abad J.P."/>
            <person name="Abt D.N."/>
            <person name="Adryan B."/>
            <person name="Aguade M."/>
            <person name="Akashi H."/>
            <person name="Anderson W.W."/>
            <person name="Aquadro C.F."/>
            <person name="Ardell D.H."/>
            <person name="Arguello R."/>
            <person name="Artieri C.G."/>
            <person name="Barbash D.A."/>
            <person name="Barker D."/>
            <person name="Barsanti P."/>
            <person name="Batterham P."/>
            <person name="Batzoglou S."/>
            <person name="Begun D."/>
            <person name="Bhutkar A."/>
            <person name="Blanco E."/>
            <person name="Bosak S.A."/>
            <person name="Bradley R.K."/>
            <person name="Brand A.D."/>
            <person name="Brent M.R."/>
            <person name="Brooks A.N."/>
            <person name="Brown R.H."/>
            <person name="Butlin R.K."/>
            <person name="Caggese C."/>
            <person name="Calvi B.R."/>
            <person name="Bernardo de Carvalho A."/>
            <person name="Caspi A."/>
            <person name="Castrezana S."/>
            <person name="Celniker S.E."/>
            <person name="Chang J.L."/>
            <person name="Chapple C."/>
            <person name="Chatterji S."/>
            <person name="Chinwalla A."/>
            <person name="Civetta A."/>
            <person name="Clifton S.W."/>
            <person name="Comeron J.M."/>
            <person name="Costello J.C."/>
            <person name="Coyne J.A."/>
            <person name="Daub J."/>
            <person name="David R.G."/>
            <person name="Delcher A.L."/>
            <person name="Delehaunty K."/>
            <person name="Do C.B."/>
            <person name="Ebling H."/>
            <person name="Edwards K."/>
            <person name="Eickbush T."/>
            <person name="Evans J.D."/>
            <person name="Filipski A."/>
            <person name="Findeiss S."/>
            <person name="Freyhult E."/>
            <person name="Fulton L."/>
            <person name="Fulton R."/>
            <person name="Garcia A.C."/>
            <person name="Gardiner A."/>
            <person name="Garfield D.A."/>
            <person name="Garvin B.E."/>
            <person name="Gibson G."/>
            <person name="Gilbert D."/>
            <person name="Gnerre S."/>
            <person name="Godfrey J."/>
            <person name="Good R."/>
            <person name="Gotea V."/>
            <person name="Gravely B."/>
            <person name="Greenberg A.J."/>
            <person name="Griffiths-Jones S."/>
            <person name="Gross S."/>
            <person name="Guigo R."/>
            <person name="Gustafson E.A."/>
            <person name="Haerty W."/>
            <person name="Hahn M.W."/>
            <person name="Halligan D.L."/>
            <person name="Halpern A.L."/>
            <person name="Halter G.M."/>
            <person name="Han M.V."/>
            <person name="Heger A."/>
            <person name="Hillier L."/>
            <person name="Hinrichs A.S."/>
            <person name="Holmes I."/>
            <person name="Hoskins R.A."/>
            <person name="Hubisz M.J."/>
            <person name="Hultmark D."/>
            <person name="Huntley M.A."/>
            <person name="Jaffe D.B."/>
            <person name="Jagadeeshan S."/>
            <person name="Jeck W.R."/>
            <person name="Johnson J."/>
            <person name="Jones C.D."/>
            <person name="Jordan W.C."/>
            <person name="Karpen G.H."/>
            <person name="Kataoka E."/>
            <person name="Keightley P.D."/>
            <person name="Kheradpour P."/>
            <person name="Kirkness E.F."/>
            <person name="Koerich L.B."/>
            <person name="Kristiansen K."/>
            <person name="Kudrna D."/>
            <person name="Kulathinal R.J."/>
            <person name="Kumar S."/>
            <person name="Kwok R."/>
            <person name="Lander E."/>
            <person name="Langley C.H."/>
            <person name="Lapoint R."/>
            <person name="Lazzaro B.P."/>
            <person name="Lee S.J."/>
            <person name="Levesque L."/>
            <person name="Li R."/>
            <person name="Lin C.F."/>
            <person name="Lin M.F."/>
            <person name="Lindblad-Toh K."/>
            <person name="Llopart A."/>
            <person name="Long M."/>
            <person name="Low L."/>
            <person name="Lozovsky E."/>
            <person name="Lu J."/>
            <person name="Luo M."/>
            <person name="Machado C.A."/>
            <person name="Makalowski W."/>
            <person name="Marzo M."/>
            <person name="Matsuda M."/>
            <person name="Matzkin L."/>
            <person name="McAllister B."/>
            <person name="McBride C.S."/>
            <person name="McKernan B."/>
            <person name="McKernan K."/>
            <person name="Mendez-Lago M."/>
            <person name="Minx P."/>
            <person name="Mollenhauer M.U."/>
            <person name="Montooth K."/>
            <person name="Mount S.M."/>
            <person name="Mu X."/>
            <person name="Myers E."/>
            <person name="Negre B."/>
            <person name="Newfeld S."/>
            <person name="Nielsen R."/>
            <person name="Noor M.A."/>
            <person name="O'Grady P."/>
            <person name="Pachter L."/>
            <person name="Papaceit M."/>
            <person name="Parisi M.J."/>
            <person name="Parisi M."/>
            <person name="Parts L."/>
            <person name="Pedersen J.S."/>
            <person name="Pesole G."/>
            <person name="Phillippy A.M."/>
            <person name="Ponting C.P."/>
            <person name="Pop M."/>
            <person name="Porcelli D."/>
            <person name="Powell J.R."/>
            <person name="Prohaska S."/>
            <person name="Pruitt K."/>
            <person name="Puig M."/>
            <person name="Quesneville H."/>
            <person name="Ram K.R."/>
            <person name="Rand D."/>
            <person name="Rasmussen M.D."/>
            <person name="Reed L.K."/>
            <person name="Reenan R."/>
            <person name="Reily A."/>
            <person name="Remington K.A."/>
            <person name="Rieger T.T."/>
            <person name="Ritchie M.G."/>
            <person name="Robin C."/>
            <person name="Rogers Y.H."/>
            <person name="Rohde C."/>
            <person name="Rozas J."/>
            <person name="Rubenfield M.J."/>
            <person name="Ruiz A."/>
            <person name="Russo S."/>
            <person name="Salzberg S.L."/>
            <person name="Sanchez-Gracia A."/>
            <person name="Saranga D.J."/>
            <person name="Sato H."/>
            <person name="Schaeffer S.W."/>
            <person name="Schatz M.C."/>
            <person name="Schlenke T."/>
            <person name="Schwartz R."/>
            <person name="Segarra C."/>
            <person name="Singh R.S."/>
            <person name="Sirot L."/>
            <person name="Sirota M."/>
            <person name="Sisneros N.B."/>
            <person name="Smith C.D."/>
            <person name="Smith T.F."/>
            <person name="Spieth J."/>
            <person name="Stage D.E."/>
            <person name="Stark A."/>
            <person name="Stephan W."/>
            <person name="Strausberg R.L."/>
            <person name="Strempel S."/>
            <person name="Sturgill D."/>
            <person name="Sutton G."/>
            <person name="Sutton G.G."/>
            <person name="Tao W."/>
            <person name="Teichmann S."/>
            <person name="Tobari Y.N."/>
            <person name="Tomimura Y."/>
            <person name="Tsolas J.M."/>
            <person name="Valente V.L."/>
            <person name="Venter E."/>
            <person name="Venter J.C."/>
            <person name="Vicario S."/>
            <person name="Vieira F.G."/>
            <person name="Vilella A.J."/>
            <person name="Villasante A."/>
            <person name="Walenz B."/>
            <person name="Wang J."/>
            <person name="Wasserman M."/>
            <person name="Watts T."/>
            <person name="Wilson D."/>
            <person name="Wilson R.K."/>
            <person name="Wing R.A."/>
            <person name="Wolfner M.F."/>
            <person name="Wong A."/>
            <person name="Wong G.K."/>
            <person name="Wu C.I."/>
            <person name="Wu G."/>
            <person name="Yamamoto D."/>
            <person name="Yang H.P."/>
            <person name="Yang S.P."/>
            <person name="Yorke J.A."/>
            <person name="Yoshida K."/>
            <person name="Zdobnov E."/>
            <person name="Zhang P."/>
            <person name="Zhang Y."/>
            <person name="Zimin A.V."/>
            <person name="Baldwin J."/>
            <person name="Abdouelleil A."/>
            <person name="Abdulkadir J."/>
            <person name="Abebe A."/>
            <person name="Abera B."/>
            <person name="Abreu J."/>
            <person name="Acer S.C."/>
            <person name="Aftuck L."/>
            <person name="Alexander A."/>
            <person name="An P."/>
            <person name="Anderson E."/>
            <person name="Anderson S."/>
            <person name="Arachi H."/>
            <person name="Azer M."/>
            <person name="Bachantsang P."/>
            <person name="Barry A."/>
            <person name="Bayul T."/>
            <person name="Berlin A."/>
            <person name="Bessette D."/>
            <person name="Bloom T."/>
            <person name="Blye J."/>
            <person name="Boguslavskiy L."/>
            <person name="Bonnet C."/>
            <person name="Boukhgalter B."/>
            <person name="Bourzgui I."/>
            <person name="Brown A."/>
            <person name="Cahill P."/>
            <person name="Channer S."/>
            <person name="Cheshatsang Y."/>
            <person name="Chuda L."/>
            <person name="Citroen M."/>
            <person name="Collymore A."/>
            <person name="Cooke P."/>
            <person name="Costello M."/>
            <person name="D'Aco K."/>
            <person name="Daza R."/>
            <person name="De Haan G."/>
            <person name="DeGray S."/>
            <person name="DeMaso C."/>
            <person name="Dhargay N."/>
            <person name="Dooley K."/>
            <person name="Dooley E."/>
            <person name="Doricent M."/>
            <person name="Dorje P."/>
            <person name="Dorjee K."/>
            <person name="Dupes A."/>
            <person name="Elong R."/>
            <person name="Falk J."/>
            <person name="Farina A."/>
            <person name="Faro S."/>
            <person name="Ferguson D."/>
            <person name="Fisher S."/>
            <person name="Foley C.D."/>
            <person name="Franke A."/>
            <person name="Friedrich D."/>
            <person name="Gadbois L."/>
            <person name="Gearin G."/>
            <person name="Gearin C.R."/>
            <person name="Giannoukos G."/>
            <person name="Goode T."/>
            <person name="Graham J."/>
            <person name="Grandbois E."/>
            <person name="Grewal S."/>
            <person name="Gyaltsen K."/>
            <person name="Hafez N."/>
            <person name="Hagos B."/>
            <person name="Hall J."/>
            <person name="Henson C."/>
            <person name="Hollinger A."/>
            <person name="Honan T."/>
            <person name="Huard M.D."/>
            <person name="Hughes L."/>
            <person name="Hurhula B."/>
            <person name="Husby M.E."/>
            <person name="Kamat A."/>
            <person name="Kanga B."/>
            <person name="Kashin S."/>
            <person name="Khazanovich D."/>
            <person name="Kisner P."/>
            <person name="Lance K."/>
            <person name="Lara M."/>
            <person name="Lee W."/>
            <person name="Lennon N."/>
            <person name="Letendre F."/>
            <person name="LeVine R."/>
            <person name="Lipovsky A."/>
            <person name="Liu X."/>
            <person name="Liu J."/>
            <person name="Liu S."/>
            <person name="Lokyitsang T."/>
            <person name="Lokyitsang Y."/>
            <person name="Lubonja R."/>
            <person name="Lui A."/>
            <person name="MacDonald P."/>
            <person name="Magnisalis V."/>
            <person name="Maru K."/>
            <person name="Matthews C."/>
            <person name="McCusker W."/>
            <person name="McDonough S."/>
            <person name="Mehta T."/>
            <person name="Meldrim J."/>
            <person name="Meneus L."/>
            <person name="Mihai O."/>
            <person name="Mihalev A."/>
            <person name="Mihova T."/>
            <person name="Mittelman R."/>
            <person name="Mlenga V."/>
            <person name="Montmayeur A."/>
            <person name="Mulrain L."/>
            <person name="Navidi A."/>
            <person name="Naylor J."/>
            <person name="Negash T."/>
            <person name="Nguyen T."/>
            <person name="Nguyen N."/>
            <person name="Nicol R."/>
            <person name="Norbu C."/>
            <person name="Norbu N."/>
            <person name="Novod N."/>
            <person name="O'Neill B."/>
            <person name="Osman S."/>
            <person name="Markiewicz E."/>
            <person name="Oyono O.L."/>
            <person name="Patti C."/>
            <person name="Phunkhang P."/>
            <person name="Pierre F."/>
            <person name="Priest M."/>
            <person name="Raghuraman S."/>
            <person name="Rege F."/>
            <person name="Reyes R."/>
            <person name="Rise C."/>
            <person name="Rogov P."/>
            <person name="Ross K."/>
            <person name="Ryan E."/>
            <person name="Settipalli S."/>
            <person name="Shea T."/>
            <person name="Sherpa N."/>
            <person name="Shi L."/>
            <person name="Shih D."/>
            <person name="Sparrow T."/>
            <person name="Spaulding J."/>
            <person name="Stalker J."/>
            <person name="Stange-Thomann N."/>
            <person name="Stavropoulos S."/>
            <person name="Stone C."/>
            <person name="Strader C."/>
            <person name="Tesfaye S."/>
            <person name="Thomson T."/>
            <person name="Thoulutsang Y."/>
            <person name="Thoulutsang D."/>
            <person name="Topham K."/>
            <person name="Topping I."/>
            <person name="Tsamla T."/>
            <person name="Vassiliev H."/>
            <person name="Vo A."/>
            <person name="Wangchuk T."/>
            <person name="Wangdi T."/>
            <person name="Weiand M."/>
            <person name="Wilkinson J."/>
            <person name="Wilson A."/>
            <person name="Yadav S."/>
            <person name="Young G."/>
            <person name="Yu Q."/>
            <person name="Zembek L."/>
            <person name="Zhong D."/>
            <person name="Zimmer A."/>
            <person name="Zwirko Z."/>
            <person name="Jaffe D.B."/>
            <person name="Alvarez P."/>
            <person name="Brockman W."/>
            <person name="Butler J."/>
            <person name="Chin C."/>
            <person name="Gnerre S."/>
            <person name="Grabherr M."/>
            <person name="Kleber M."/>
            <person name="Mauceli E."/>
            <person name="MacCallum I."/>
        </authorList>
    </citation>
    <scope>NUCLEOTIDE SEQUENCE [LARGE SCALE GENOMIC DNA]</scope>
    <source>
        <strain evidence="6">Tucson 15287-2541.00</strain>
    </source>
</reference>
<dbReference type="PhylomeDB" id="B4J486"/>
<name>B4J486_DROGR</name>
<dbReference type="OMA" id="EYYLACQ"/>
<sequence length="868" mass="96382">MSNRTRNATKGEALIENCRSKGKWQRVIELTDELKTGSPQNESLANFLVGEARLESYLEEHAVAAESNFSRAKSSLSEARRYLNLALGESGQKAGVALDAYLLLAKLCYACGEYEQSLENFVKAELNTLAEQVLTLRSLKILAESYAIKGLCLEQQSSKPTSKFKKAEKDTEMITCFERATDLGLLYLQEYEIFCMSNNSNSSNNSTHGSTLNVNSGVQQSASSFAISSSSSMASSGAILESHRRMGVILETALQRAPIVLIKAGKLHLAVDRYRIMLNAVDTPATQSLRLTLARQLAEVLLRGVSGTIYAPPFTSKTGGSTLRSGGAGGGGSSSKRLWKPRKYETRQQFMPRNQQEEVILLLLIAEALAVRDTVLSQSPEFRSVRQHAMGNVTAVYDLLTLATIRWGLVQLLNESFEKALKFSFGEQHVWRQYGLSLMAAEKHSHALCVLQESMKLTPSDPLPCLLASRLCYESLETVKQGLDYAQQALKREVKGLRPSRSQLFVGIGHQQLAIQATLKSERDAYNKLALESLERAVQQDGNDHLAEYYLSLQYALINQLGDALSHIRFALALRMEHAPCLHLFALLLTASRRPREALGVIEDALHEFPDNLQLLHVKAHLQLNLEDAETALSTVQHMLAVWRDVYEAQLAGEEEKHSDTKSGVHLVHSSQMSDKDSNSVYAASLAAVSRVEQALSEAASSLSSFTQRPGPRRPWMLQIEIWLLLADVYMQIDQPNESLNCIHEATQIYPLSHQIMFMRGQIHVYLEQWREAKQCFLNAVAANPNHTEALRALGETHLMLGEPRLAEKMLKDAAKLDPNCPKIWFALGQVMETLGDFNASADCFSTSLQLEPSCPVLPFTSIPLVFE</sequence>
<dbReference type="eggNOG" id="KOG4162">
    <property type="taxonomic scope" value="Eukaryota"/>
</dbReference>
<dbReference type="PANTHER" id="PTHR23083:SF464">
    <property type="entry name" value="TETRATRICOPEPTIDE REPEAT DOMAIN 7, ISOFORM A"/>
    <property type="match status" value="1"/>
</dbReference>
<keyword evidence="3" id="KW-0802">TPR repeat</keyword>